<evidence type="ECO:0000313" key="1">
    <source>
        <dbReference type="EMBL" id="CAD7005534.1"/>
    </source>
</evidence>
<evidence type="ECO:0000313" key="2">
    <source>
        <dbReference type="Proteomes" id="UP000606786"/>
    </source>
</evidence>
<accession>A0A811V3M9</accession>
<dbReference type="EMBL" id="CAJHJT010000034">
    <property type="protein sequence ID" value="CAD7005534.1"/>
    <property type="molecule type" value="Genomic_DNA"/>
</dbReference>
<keyword evidence="2" id="KW-1185">Reference proteome</keyword>
<protein>
    <submittedName>
        <fullName evidence="1">(Mediterranean fruit fly) hypothetical protein</fullName>
    </submittedName>
</protein>
<dbReference type="AlphaFoldDB" id="A0A811V3M9"/>
<reference evidence="1" key="1">
    <citation type="submission" date="2020-11" db="EMBL/GenBank/DDBJ databases">
        <authorList>
            <person name="Whitehead M."/>
        </authorList>
    </citation>
    <scope>NUCLEOTIDE SEQUENCE</scope>
    <source>
        <strain evidence="1">EGII</strain>
    </source>
</reference>
<dbReference type="Proteomes" id="UP000606786">
    <property type="component" value="Unassembled WGS sequence"/>
</dbReference>
<name>A0A811V3M9_CERCA</name>
<sequence>SLRVLGLSLSFPTSNSGSVPSGLDESSAGRAFENVMAMKVVLSPPAGVSR</sequence>
<feature type="non-terminal residue" evidence="1">
    <location>
        <position position="1"/>
    </location>
</feature>
<comment type="caution">
    <text evidence="1">The sequence shown here is derived from an EMBL/GenBank/DDBJ whole genome shotgun (WGS) entry which is preliminary data.</text>
</comment>
<organism evidence="1 2">
    <name type="scientific">Ceratitis capitata</name>
    <name type="common">Mediterranean fruit fly</name>
    <name type="synonym">Tephritis capitata</name>
    <dbReference type="NCBI Taxonomy" id="7213"/>
    <lineage>
        <taxon>Eukaryota</taxon>
        <taxon>Metazoa</taxon>
        <taxon>Ecdysozoa</taxon>
        <taxon>Arthropoda</taxon>
        <taxon>Hexapoda</taxon>
        <taxon>Insecta</taxon>
        <taxon>Pterygota</taxon>
        <taxon>Neoptera</taxon>
        <taxon>Endopterygota</taxon>
        <taxon>Diptera</taxon>
        <taxon>Brachycera</taxon>
        <taxon>Muscomorpha</taxon>
        <taxon>Tephritoidea</taxon>
        <taxon>Tephritidae</taxon>
        <taxon>Ceratitis</taxon>
        <taxon>Ceratitis</taxon>
    </lineage>
</organism>
<gene>
    <name evidence="1" type="ORF">CCAP1982_LOCUS13894</name>
</gene>
<proteinExistence type="predicted"/>